<evidence type="ECO:0000256" key="1">
    <source>
        <dbReference type="SAM" id="SignalP"/>
    </source>
</evidence>
<dbReference type="STRING" id="745531.A0A0C3PTP2"/>
<dbReference type="PANTHER" id="PTHR38705">
    <property type="entry name" value="PROTEIN RDS1"/>
    <property type="match status" value="1"/>
</dbReference>
<name>A0A0C3PTP2_PHLG1</name>
<sequence>MKSHLHLACAALLGPLAVVQGAPQASTSSASPTTTSFVPSGGLGTAPTPVPVYNPMSDFDFASLTLTLYQEYIELDLFNHGLAMFSAQDFEDAGISAEDQYLIQFMGEQETGHAQLVTNILSPQNASTMCNYSYPFQTVRDFVDFSLKITRVGESGTFGFLEHLDSRASAALLLESISTESRQEMVFRQLEGLFPMPFWFTPAITQSMQWSWIAPYITSCPESNQRIQWQNFPALNVTNPPNASVLTNETMPAITHNRSTPLSQPGYQLNLTWDSPGKQVGPNNSYTTSTSAGAAKYAAWISQLNTTYTALDNLNGNSATTEQPGGNVFGNNTAPTVNGTIFVLIVDDNPYVTPFNLSLLNEHVVAGPALYVAG</sequence>
<evidence type="ECO:0000313" key="3">
    <source>
        <dbReference type="Proteomes" id="UP000053257"/>
    </source>
</evidence>
<dbReference type="HOGENOM" id="CLU_028606_0_0_1"/>
<feature type="signal peptide" evidence="1">
    <location>
        <begin position="1"/>
        <end position="21"/>
    </location>
</feature>
<gene>
    <name evidence="2" type="ORF">PHLGIDRAFT_22009</name>
</gene>
<evidence type="ECO:0000313" key="2">
    <source>
        <dbReference type="EMBL" id="KIP10928.1"/>
    </source>
</evidence>
<keyword evidence="3" id="KW-1185">Reference proteome</keyword>
<dbReference type="EMBL" id="KN840450">
    <property type="protein sequence ID" value="KIP10928.1"/>
    <property type="molecule type" value="Genomic_DNA"/>
</dbReference>
<evidence type="ECO:0008006" key="4">
    <source>
        <dbReference type="Google" id="ProtNLM"/>
    </source>
</evidence>
<reference evidence="2 3" key="1">
    <citation type="journal article" date="2014" name="PLoS Genet.">
        <title>Analysis of the Phlebiopsis gigantea genome, transcriptome and secretome provides insight into its pioneer colonization strategies of wood.</title>
        <authorList>
            <person name="Hori C."/>
            <person name="Ishida T."/>
            <person name="Igarashi K."/>
            <person name="Samejima M."/>
            <person name="Suzuki H."/>
            <person name="Master E."/>
            <person name="Ferreira P."/>
            <person name="Ruiz-Duenas F.J."/>
            <person name="Held B."/>
            <person name="Canessa P."/>
            <person name="Larrondo L.F."/>
            <person name="Schmoll M."/>
            <person name="Druzhinina I.S."/>
            <person name="Kubicek C.P."/>
            <person name="Gaskell J.A."/>
            <person name="Kersten P."/>
            <person name="St John F."/>
            <person name="Glasner J."/>
            <person name="Sabat G."/>
            <person name="Splinter BonDurant S."/>
            <person name="Syed K."/>
            <person name="Yadav J."/>
            <person name="Mgbeahuruike A.C."/>
            <person name="Kovalchuk A."/>
            <person name="Asiegbu F.O."/>
            <person name="Lackner G."/>
            <person name="Hoffmeister D."/>
            <person name="Rencoret J."/>
            <person name="Gutierrez A."/>
            <person name="Sun H."/>
            <person name="Lindquist E."/>
            <person name="Barry K."/>
            <person name="Riley R."/>
            <person name="Grigoriev I.V."/>
            <person name="Henrissat B."/>
            <person name="Kues U."/>
            <person name="Berka R.M."/>
            <person name="Martinez A.T."/>
            <person name="Covert S.F."/>
            <person name="Blanchette R.A."/>
            <person name="Cullen D."/>
        </authorList>
    </citation>
    <scope>NUCLEOTIDE SEQUENCE [LARGE SCALE GENOMIC DNA]</scope>
    <source>
        <strain evidence="2 3">11061_1 CR5-6</strain>
    </source>
</reference>
<proteinExistence type="predicted"/>
<dbReference type="Pfam" id="PF13668">
    <property type="entry name" value="Ferritin_2"/>
    <property type="match status" value="1"/>
</dbReference>
<protein>
    <recommendedName>
        <fullName evidence="4">Rds1 protein</fullName>
    </recommendedName>
</protein>
<accession>A0A0C3PTP2</accession>
<keyword evidence="1" id="KW-0732">Signal</keyword>
<dbReference type="AlphaFoldDB" id="A0A0C3PTP2"/>
<dbReference type="Proteomes" id="UP000053257">
    <property type="component" value="Unassembled WGS sequence"/>
</dbReference>
<dbReference type="PANTHER" id="PTHR38705:SF1">
    <property type="entry name" value="PROTEIN RDS1"/>
    <property type="match status" value="1"/>
</dbReference>
<dbReference type="InterPro" id="IPR039254">
    <property type="entry name" value="Rds1"/>
</dbReference>
<organism evidence="2 3">
    <name type="scientific">Phlebiopsis gigantea (strain 11061_1 CR5-6)</name>
    <name type="common">White-rot fungus</name>
    <name type="synonym">Peniophora gigantea</name>
    <dbReference type="NCBI Taxonomy" id="745531"/>
    <lineage>
        <taxon>Eukaryota</taxon>
        <taxon>Fungi</taxon>
        <taxon>Dikarya</taxon>
        <taxon>Basidiomycota</taxon>
        <taxon>Agaricomycotina</taxon>
        <taxon>Agaricomycetes</taxon>
        <taxon>Polyporales</taxon>
        <taxon>Phanerochaetaceae</taxon>
        <taxon>Phlebiopsis</taxon>
    </lineage>
</organism>
<feature type="chain" id="PRO_5002177049" description="Rds1 protein" evidence="1">
    <location>
        <begin position="22"/>
        <end position="374"/>
    </location>
</feature>
<dbReference type="OrthoDB" id="2098436at2759"/>